<dbReference type="EMBL" id="KL598712">
    <property type="protein sequence ID" value="KER18682.1"/>
    <property type="molecule type" value="Genomic_DNA"/>
</dbReference>
<proteinExistence type="predicted"/>
<sequence>MHRKAPHILRCLLEWLGAFLKANMTARFVTLWVRNIRSVPITAQQSKPHPVVNAISIFFSYNCWRI</sequence>
<dbReference type="RefSeq" id="XP_009177571.1">
    <property type="nucleotide sequence ID" value="XM_009179307.1"/>
</dbReference>
<reference evidence="1 2" key="1">
    <citation type="submission" date="2013-11" db="EMBL/GenBank/DDBJ databases">
        <title>Opisthorchis viverrini - life in the bile duct.</title>
        <authorList>
            <person name="Young N.D."/>
            <person name="Nagarajan N."/>
            <person name="Lin S.J."/>
            <person name="Korhonen P.K."/>
            <person name="Jex A.R."/>
            <person name="Hall R.S."/>
            <person name="Safavi-Hemami H."/>
            <person name="Kaewkong W."/>
            <person name="Bertrand D."/>
            <person name="Gao S."/>
            <person name="Seet Q."/>
            <person name="Wongkham S."/>
            <person name="Teh B.T."/>
            <person name="Wongkham C."/>
            <person name="Intapan P.M."/>
            <person name="Maleewong W."/>
            <person name="Yang X."/>
            <person name="Hu M."/>
            <person name="Wang Z."/>
            <person name="Hofmann A."/>
            <person name="Sternberg P.W."/>
            <person name="Tan P."/>
            <person name="Wang J."/>
            <person name="Gasser R.B."/>
        </authorList>
    </citation>
    <scope>NUCLEOTIDE SEQUENCE [LARGE SCALE GENOMIC DNA]</scope>
</reference>
<evidence type="ECO:0000313" key="1">
    <source>
        <dbReference type="EMBL" id="KER18682.1"/>
    </source>
</evidence>
<dbReference type="Proteomes" id="UP000054324">
    <property type="component" value="Unassembled WGS sequence"/>
</dbReference>
<dbReference type="CTD" id="20330058"/>
<protein>
    <submittedName>
        <fullName evidence="1">Uncharacterized protein</fullName>
    </submittedName>
</protein>
<dbReference type="AlphaFoldDB" id="A0A074YZQ4"/>
<dbReference type="GeneID" id="20330058"/>
<gene>
    <name evidence="1" type="ORF">T265_15893</name>
</gene>
<feature type="non-terminal residue" evidence="1">
    <location>
        <position position="66"/>
    </location>
</feature>
<evidence type="ECO:0000313" key="2">
    <source>
        <dbReference type="Proteomes" id="UP000054324"/>
    </source>
</evidence>
<accession>A0A074YZQ4</accession>
<dbReference type="KEGG" id="ovi:T265_15893"/>
<keyword evidence="2" id="KW-1185">Reference proteome</keyword>
<organism evidence="1 2">
    <name type="scientific">Opisthorchis viverrini</name>
    <name type="common">Southeast Asian liver fluke</name>
    <dbReference type="NCBI Taxonomy" id="6198"/>
    <lineage>
        <taxon>Eukaryota</taxon>
        <taxon>Metazoa</taxon>
        <taxon>Spiralia</taxon>
        <taxon>Lophotrochozoa</taxon>
        <taxon>Platyhelminthes</taxon>
        <taxon>Trematoda</taxon>
        <taxon>Digenea</taxon>
        <taxon>Opisthorchiida</taxon>
        <taxon>Opisthorchiata</taxon>
        <taxon>Opisthorchiidae</taxon>
        <taxon>Opisthorchis</taxon>
    </lineage>
</organism>
<name>A0A074YZQ4_OPIVI</name>